<proteinExistence type="predicted"/>
<keyword evidence="3" id="KW-1185">Reference proteome</keyword>
<dbReference type="RefSeq" id="WP_121533556.1">
    <property type="nucleotide sequence ID" value="NZ_RCHE01000078.1"/>
</dbReference>
<dbReference type="SUPFAM" id="SSF111369">
    <property type="entry name" value="HlyD-like secretion proteins"/>
    <property type="match status" value="1"/>
</dbReference>
<organism evidence="2 3">
    <name type="scientific">Acinetobacter cumulans</name>
    <dbReference type="NCBI Taxonomy" id="2136182"/>
    <lineage>
        <taxon>Bacteria</taxon>
        <taxon>Pseudomonadati</taxon>
        <taxon>Pseudomonadota</taxon>
        <taxon>Gammaproteobacteria</taxon>
        <taxon>Moraxellales</taxon>
        <taxon>Moraxellaceae</taxon>
        <taxon>Acinetobacter</taxon>
    </lineage>
</organism>
<evidence type="ECO:0000313" key="2">
    <source>
        <dbReference type="EMBL" id="RLL36717.1"/>
    </source>
</evidence>
<evidence type="ECO:0000256" key="1">
    <source>
        <dbReference type="SAM" id="Coils"/>
    </source>
</evidence>
<dbReference type="Gene3D" id="2.40.50.100">
    <property type="match status" value="1"/>
</dbReference>
<reference evidence="2 3" key="1">
    <citation type="submission" date="2018-09" db="EMBL/GenBank/DDBJ databases">
        <title>The draft genome of Acinetobacter sp. strains.</title>
        <authorList>
            <person name="Qin J."/>
            <person name="Feng Y."/>
            <person name="Zong Z."/>
        </authorList>
    </citation>
    <scope>NUCLEOTIDE SEQUENCE [LARGE SCALE GENOMIC DNA]</scope>
    <source>
        <strain evidence="2 3">WCHAc060001</strain>
    </source>
</reference>
<protein>
    <submittedName>
        <fullName evidence="2">HlyD family efflux transporter periplasmic adaptor subunit</fullName>
    </submittedName>
</protein>
<evidence type="ECO:0000313" key="3">
    <source>
        <dbReference type="Proteomes" id="UP000273105"/>
    </source>
</evidence>
<dbReference type="Proteomes" id="UP000273105">
    <property type="component" value="Unassembled WGS sequence"/>
</dbReference>
<dbReference type="Gene3D" id="1.10.287.470">
    <property type="entry name" value="Helix hairpin bin"/>
    <property type="match status" value="1"/>
</dbReference>
<name>A0ABX9U192_9GAMM</name>
<comment type="caution">
    <text evidence="2">The sequence shown here is derived from an EMBL/GenBank/DDBJ whole genome shotgun (WGS) entry which is preliminary data.</text>
</comment>
<dbReference type="PANTHER" id="PTHR30438">
    <property type="entry name" value="36 KDA ANTIGEN-RELATED"/>
    <property type="match status" value="1"/>
</dbReference>
<dbReference type="PANTHER" id="PTHR30438:SF2">
    <property type="entry name" value="MEMBRANE PROTEIN"/>
    <property type="match status" value="1"/>
</dbReference>
<dbReference type="Gene3D" id="2.40.30.170">
    <property type="match status" value="1"/>
</dbReference>
<feature type="coiled-coil region" evidence="1">
    <location>
        <begin position="85"/>
        <end position="126"/>
    </location>
</feature>
<accession>A0ABX9U192</accession>
<keyword evidence="1" id="KW-0175">Coiled coil</keyword>
<sequence>MQKKWLIIAVIVCVLIGGAVWVNMQSLKKLPSGFEGSNGRLELQRLDVASLYPGRVIDIKVQEGDLVKKDEVLVVLSAEQSHSLVEGAQASKQRAEEAVHQAEAEIAARQQQLKVAQLELDNALQLKKEDLISVVEVQRRQAARDGEAATVKATQAARESAIAAVNQAQAQMNIASSANKDMFIRAPQTGRVEYRIAELGNVVGPGSKVITLLDPSDVTLSIFLPTDTVGKLKLGDDAIVVLDGIDAVWPAKITFIASNTQFTPKYVETANEREKLMYKVKLRIPQQISLQYQGVLKGGLTGNGYVRTNPQEAWPVQWQAKLPQLQQNARTQ</sequence>
<dbReference type="EMBL" id="RCHE01000078">
    <property type="protein sequence ID" value="RLL36717.1"/>
    <property type="molecule type" value="Genomic_DNA"/>
</dbReference>
<gene>
    <name evidence="2" type="ORF">D9K79_17675</name>
</gene>